<dbReference type="Pfam" id="PF00694">
    <property type="entry name" value="Aconitase_C"/>
    <property type="match status" value="1"/>
</dbReference>
<evidence type="ECO:0000256" key="7">
    <source>
        <dbReference type="ARBA" id="ARBA00022605"/>
    </source>
</evidence>
<keyword evidence="7 10" id="KW-0028">Amino-acid biosynthesis</keyword>
<evidence type="ECO:0000313" key="12">
    <source>
        <dbReference type="EMBL" id="MCH4823726.1"/>
    </source>
</evidence>
<dbReference type="SUPFAM" id="SSF52016">
    <property type="entry name" value="LeuD/IlvD-like"/>
    <property type="match status" value="1"/>
</dbReference>
<evidence type="ECO:0000256" key="6">
    <source>
        <dbReference type="ARBA" id="ARBA00022430"/>
    </source>
</evidence>
<dbReference type="CDD" id="cd01577">
    <property type="entry name" value="IPMI_Swivel"/>
    <property type="match status" value="1"/>
</dbReference>
<evidence type="ECO:0000256" key="8">
    <source>
        <dbReference type="ARBA" id="ARBA00023239"/>
    </source>
</evidence>
<dbReference type="RefSeq" id="WP_240713894.1">
    <property type="nucleotide sequence ID" value="NZ_JAKVTV010000003.1"/>
</dbReference>
<dbReference type="PANTHER" id="PTHR43345">
    <property type="entry name" value="3-ISOPROPYLMALATE DEHYDRATASE SMALL SUBUNIT 2-RELATED-RELATED"/>
    <property type="match status" value="1"/>
</dbReference>
<sequence>MEKFIKLTDTAVPLDAENVDTDQIIPARFLKATDKEGFGENLFRDWRFDKNGEPNPDFVLNQDKYSGSILIAGNNFGCGSSREHAAWAIKAHGFKAVVSSYFADIFKGNALNNGVLPVQVSAEFLHKLFKAVENDPNEKIIIDLHEQKIEIESSAESESFEIDAYKKTCLLNGYDDIDFLTSKLEEIKEFEQKRFEKLNKLEETLQN</sequence>
<dbReference type="GO" id="GO:0009316">
    <property type="term" value="C:3-isopropylmalate dehydratase complex"/>
    <property type="evidence" value="ECO:0007669"/>
    <property type="project" value="InterPro"/>
</dbReference>
<comment type="similarity">
    <text evidence="4 10">Belongs to the LeuD family. LeuD type 1 subfamily.</text>
</comment>
<evidence type="ECO:0000256" key="2">
    <source>
        <dbReference type="ARBA" id="ARBA00002695"/>
    </source>
</evidence>
<dbReference type="GO" id="GO:0009098">
    <property type="term" value="P:L-leucine biosynthetic process"/>
    <property type="evidence" value="ECO:0007669"/>
    <property type="project" value="UniProtKB-UniRule"/>
</dbReference>
<keyword evidence="13" id="KW-1185">Reference proteome</keyword>
<evidence type="ECO:0000256" key="3">
    <source>
        <dbReference type="ARBA" id="ARBA00004729"/>
    </source>
</evidence>
<evidence type="ECO:0000256" key="5">
    <source>
        <dbReference type="ARBA" id="ARBA00011271"/>
    </source>
</evidence>
<dbReference type="EC" id="4.2.1.33" evidence="10"/>
<evidence type="ECO:0000256" key="1">
    <source>
        <dbReference type="ARBA" id="ARBA00000491"/>
    </source>
</evidence>
<proteinExistence type="inferred from homology"/>
<name>A0A9X1V440_9FLAO</name>
<dbReference type="HAMAP" id="MF_01031">
    <property type="entry name" value="LeuD_type1"/>
    <property type="match status" value="1"/>
</dbReference>
<dbReference type="Proteomes" id="UP001139226">
    <property type="component" value="Unassembled WGS sequence"/>
</dbReference>
<comment type="function">
    <text evidence="2 10">Catalyzes the isomerization between 2-isopropylmalate and 3-isopropylmalate, via the formation of 2-isopropylmaleate.</text>
</comment>
<reference evidence="12" key="1">
    <citation type="submission" date="2022-03" db="EMBL/GenBank/DDBJ databases">
        <title>Gramella crocea sp. nov., isolated from activated sludge of a seafood processing plant.</title>
        <authorList>
            <person name="Zhang X."/>
        </authorList>
    </citation>
    <scope>NUCLEOTIDE SEQUENCE</scope>
    <source>
        <strain evidence="12">YJ019</strain>
    </source>
</reference>
<dbReference type="GO" id="GO:0003861">
    <property type="term" value="F:3-isopropylmalate dehydratase activity"/>
    <property type="evidence" value="ECO:0007669"/>
    <property type="project" value="UniProtKB-UniRule"/>
</dbReference>
<evidence type="ECO:0000256" key="10">
    <source>
        <dbReference type="HAMAP-Rule" id="MF_01031"/>
    </source>
</evidence>
<evidence type="ECO:0000313" key="13">
    <source>
        <dbReference type="Proteomes" id="UP001139226"/>
    </source>
</evidence>
<dbReference type="AlphaFoldDB" id="A0A9X1V440"/>
<accession>A0A9X1V440</accession>
<dbReference type="Gene3D" id="3.20.19.10">
    <property type="entry name" value="Aconitase, domain 4"/>
    <property type="match status" value="1"/>
</dbReference>
<dbReference type="EMBL" id="JAKVTV010000003">
    <property type="protein sequence ID" value="MCH4823726.1"/>
    <property type="molecule type" value="Genomic_DNA"/>
</dbReference>
<gene>
    <name evidence="10 12" type="primary">leuD</name>
    <name evidence="12" type="ORF">ML462_11145</name>
</gene>
<feature type="domain" description="Aconitase A/isopropylmalate dehydratase small subunit swivel" evidence="11">
    <location>
        <begin position="1"/>
        <end position="122"/>
    </location>
</feature>
<dbReference type="InterPro" id="IPR015928">
    <property type="entry name" value="Aconitase/3IPM_dehydase_swvl"/>
</dbReference>
<dbReference type="PANTHER" id="PTHR43345:SF5">
    <property type="entry name" value="3-ISOPROPYLMALATE DEHYDRATASE SMALL SUBUNIT"/>
    <property type="match status" value="1"/>
</dbReference>
<keyword evidence="8 10" id="KW-0456">Lyase</keyword>
<dbReference type="NCBIfam" id="TIGR00171">
    <property type="entry name" value="leuD"/>
    <property type="match status" value="1"/>
</dbReference>
<evidence type="ECO:0000259" key="11">
    <source>
        <dbReference type="Pfam" id="PF00694"/>
    </source>
</evidence>
<evidence type="ECO:0000256" key="9">
    <source>
        <dbReference type="ARBA" id="ARBA00023304"/>
    </source>
</evidence>
<comment type="caution">
    <text evidence="12">The sequence shown here is derived from an EMBL/GenBank/DDBJ whole genome shotgun (WGS) entry which is preliminary data.</text>
</comment>
<keyword evidence="9 10" id="KW-0100">Branched-chain amino acid biosynthesis</keyword>
<protein>
    <recommendedName>
        <fullName evidence="10">3-isopropylmalate dehydratase small subunit</fullName>
        <ecNumber evidence="10">4.2.1.33</ecNumber>
    </recommendedName>
    <alternativeName>
        <fullName evidence="10">Alpha-IPM isomerase</fullName>
        <shortName evidence="10">IPMI</shortName>
    </alternativeName>
    <alternativeName>
        <fullName evidence="10">Isopropylmalate isomerase</fullName>
    </alternativeName>
</protein>
<keyword evidence="6 10" id="KW-0432">Leucine biosynthesis</keyword>
<evidence type="ECO:0000256" key="4">
    <source>
        <dbReference type="ARBA" id="ARBA00009845"/>
    </source>
</evidence>
<dbReference type="InterPro" id="IPR050075">
    <property type="entry name" value="LeuD"/>
</dbReference>
<comment type="pathway">
    <text evidence="3 10">Amino-acid biosynthesis; L-leucine biosynthesis; L-leucine from 3-methyl-2-oxobutanoate: step 2/4.</text>
</comment>
<organism evidence="12 13">
    <name type="scientific">Christiangramia lutea</name>
    <dbReference type="NCBI Taxonomy" id="1607951"/>
    <lineage>
        <taxon>Bacteria</taxon>
        <taxon>Pseudomonadati</taxon>
        <taxon>Bacteroidota</taxon>
        <taxon>Flavobacteriia</taxon>
        <taxon>Flavobacteriales</taxon>
        <taxon>Flavobacteriaceae</taxon>
        <taxon>Christiangramia</taxon>
    </lineage>
</organism>
<comment type="subunit">
    <text evidence="5 10">Heterodimer of LeuC and LeuD.</text>
</comment>
<dbReference type="InterPro" id="IPR004431">
    <property type="entry name" value="3-IsopropMal_deHydase_ssu"/>
</dbReference>
<dbReference type="InterPro" id="IPR033940">
    <property type="entry name" value="IPMI_Swivel"/>
</dbReference>
<comment type="catalytic activity">
    <reaction evidence="1 10">
        <text>(2R,3S)-3-isopropylmalate = (2S)-2-isopropylmalate</text>
        <dbReference type="Rhea" id="RHEA:32287"/>
        <dbReference type="ChEBI" id="CHEBI:1178"/>
        <dbReference type="ChEBI" id="CHEBI:35121"/>
        <dbReference type="EC" id="4.2.1.33"/>
    </reaction>
</comment>
<dbReference type="NCBIfam" id="NF002458">
    <property type="entry name" value="PRK01641.1"/>
    <property type="match status" value="1"/>
</dbReference>
<dbReference type="FunFam" id="3.20.19.10:FF:000003">
    <property type="entry name" value="3-isopropylmalate dehydratase small subunit"/>
    <property type="match status" value="1"/>
</dbReference>
<dbReference type="InterPro" id="IPR000573">
    <property type="entry name" value="AconitaseA/IPMdHydase_ssu_swvl"/>
</dbReference>